<sequence length="119" mass="13185">MRPDNNVAALLWDALDFARNVETAIGDTSLETYLDGGPKAWATERQIELIGDALGRLRKADPEFAMRIPNMDRIIGMRNVLVHGYLVVNDRIVWQAATKAVPELIPVLEGLLAEFGSPE</sequence>
<dbReference type="PANTHER" id="PTHR34139:SF1">
    <property type="entry name" value="RNASE MJ1380-RELATED"/>
    <property type="match status" value="1"/>
</dbReference>
<keyword evidence="4" id="KW-0547">Nucleotide-binding</keyword>
<dbReference type="EMBL" id="PXVD01000012">
    <property type="protein sequence ID" value="MDJ1371434.1"/>
    <property type="molecule type" value="Genomic_DNA"/>
</dbReference>
<dbReference type="Proteomes" id="UP001170379">
    <property type="component" value="Unassembled WGS sequence"/>
</dbReference>
<organism evidence="7 8">
    <name type="scientific">Gulosibacter molinativorax</name>
    <dbReference type="NCBI Taxonomy" id="256821"/>
    <lineage>
        <taxon>Bacteria</taxon>
        <taxon>Bacillati</taxon>
        <taxon>Actinomycetota</taxon>
        <taxon>Actinomycetes</taxon>
        <taxon>Micrococcales</taxon>
        <taxon>Microbacteriaceae</taxon>
        <taxon>Gulosibacter</taxon>
    </lineage>
</organism>
<dbReference type="InterPro" id="IPR008201">
    <property type="entry name" value="HepT-like"/>
</dbReference>
<dbReference type="RefSeq" id="WP_026936906.1">
    <property type="nucleotide sequence ID" value="NZ_CP028426.1"/>
</dbReference>
<evidence type="ECO:0000313" key="8">
    <source>
        <dbReference type="Proteomes" id="UP001170379"/>
    </source>
</evidence>
<evidence type="ECO:0000256" key="1">
    <source>
        <dbReference type="ARBA" id="ARBA00022553"/>
    </source>
</evidence>
<reference evidence="7" key="2">
    <citation type="journal article" date="2022" name="Sci. Rep.">
        <title>In silico prediction of the enzymes involved in the degradation of the herbicide molinate by Gulosibacter molinativorax ON4T.</title>
        <authorList>
            <person name="Lopes A.R."/>
            <person name="Bunin E."/>
            <person name="Viana A.T."/>
            <person name="Froufe H."/>
            <person name="Munoz-Merida A."/>
            <person name="Pinho D."/>
            <person name="Figueiredo J."/>
            <person name="Barroso C."/>
            <person name="Vaz-Moreira I."/>
            <person name="Bellanger X."/>
            <person name="Egas C."/>
            <person name="Nunes O.C."/>
        </authorList>
    </citation>
    <scope>NUCLEOTIDE SEQUENCE</scope>
    <source>
        <strain evidence="7">ON4</strain>
    </source>
</reference>
<evidence type="ECO:0000256" key="5">
    <source>
        <dbReference type="ARBA" id="ARBA00022801"/>
    </source>
</evidence>
<keyword evidence="1" id="KW-0597">Phosphoprotein</keyword>
<keyword evidence="8" id="KW-1185">Reference proteome</keyword>
<comment type="similarity">
    <text evidence="6">Belongs to the HepT RNase toxin family.</text>
</comment>
<protein>
    <submittedName>
        <fullName evidence="7">DUF86 domain-containing protein</fullName>
    </submittedName>
</protein>
<proteinExistence type="inferred from homology"/>
<dbReference type="Pfam" id="PF01934">
    <property type="entry name" value="HepT-like"/>
    <property type="match status" value="1"/>
</dbReference>
<dbReference type="Gene3D" id="1.20.120.580">
    <property type="entry name" value="bsu32300-like"/>
    <property type="match status" value="1"/>
</dbReference>
<accession>A0ABT7C8C5</accession>
<reference evidence="7" key="1">
    <citation type="submission" date="2018-03" db="EMBL/GenBank/DDBJ databases">
        <authorList>
            <person name="Nunes O.C."/>
            <person name="Lopes A.R."/>
            <person name="Froufe H."/>
            <person name="Munoz-Merida A."/>
            <person name="Barroso C."/>
            <person name="Egas C."/>
        </authorList>
    </citation>
    <scope>NUCLEOTIDE SEQUENCE</scope>
    <source>
        <strain evidence="7">ON4</strain>
    </source>
</reference>
<evidence type="ECO:0000256" key="3">
    <source>
        <dbReference type="ARBA" id="ARBA00022722"/>
    </source>
</evidence>
<keyword evidence="5" id="KW-0378">Hydrolase</keyword>
<comment type="caution">
    <text evidence="7">The sequence shown here is derived from an EMBL/GenBank/DDBJ whole genome shotgun (WGS) entry which is preliminary data.</text>
</comment>
<evidence type="ECO:0000256" key="4">
    <source>
        <dbReference type="ARBA" id="ARBA00022741"/>
    </source>
</evidence>
<dbReference type="InterPro" id="IPR037038">
    <property type="entry name" value="HepT-like_sf"/>
</dbReference>
<evidence type="ECO:0000256" key="6">
    <source>
        <dbReference type="ARBA" id="ARBA00024207"/>
    </source>
</evidence>
<name>A0ABT7C8C5_9MICO</name>
<keyword evidence="3" id="KW-0540">Nuclease</keyword>
<evidence type="ECO:0000313" key="7">
    <source>
        <dbReference type="EMBL" id="MDJ1371434.1"/>
    </source>
</evidence>
<evidence type="ECO:0000256" key="2">
    <source>
        <dbReference type="ARBA" id="ARBA00022649"/>
    </source>
</evidence>
<dbReference type="InterPro" id="IPR051813">
    <property type="entry name" value="HepT_RNase_toxin"/>
</dbReference>
<dbReference type="PANTHER" id="PTHR34139">
    <property type="entry name" value="UPF0331 PROTEIN MJ0127"/>
    <property type="match status" value="1"/>
</dbReference>
<keyword evidence="2" id="KW-1277">Toxin-antitoxin system</keyword>
<gene>
    <name evidence="7" type="ORF">C7K25_08645</name>
</gene>